<dbReference type="GO" id="GO:0003676">
    <property type="term" value="F:nucleic acid binding"/>
    <property type="evidence" value="ECO:0007669"/>
    <property type="project" value="InterPro"/>
</dbReference>
<keyword evidence="6" id="KW-0235">DNA replication</keyword>
<evidence type="ECO:0000256" key="7">
    <source>
        <dbReference type="ARBA" id="ARBA00022932"/>
    </source>
</evidence>
<evidence type="ECO:0000256" key="1">
    <source>
        <dbReference type="ARBA" id="ARBA00004496"/>
    </source>
</evidence>
<dbReference type="InterPro" id="IPR040982">
    <property type="entry name" value="DNA_pol3_finger"/>
</dbReference>
<sequence>MPNFVHLHTHSDFSLLHATTRIKDMVARAAELNMPALAMTDLGNMFGVIHFYTACRKAGIKPIVGTEVYIAPNGRLTKEKFEDGNRLSRLVLLARNLEGYQNLLKISTIGYTEGFYYKPRIDDEVLEQHSQGLICLTGPLSGEVPNLIVRNRVDEAQARLEWYIRVFGQEHVFVCLQDHNIPDEKIVNRTLIELAPRLGLPLIATNDVHYLNREDAVAQDALLCIGSQRKRNETNRHRFHGDQYYFKTAEEMAQLFPEQPEALENTLKVAGLCELEIPQPGPLLPDYHIPPDFETPDDYLRHLTYEGLRSRYGEITEEIDARADYELGIIISMGFTGYFLIVWDFIRYAHDNDIPVGPGRGSGAGSIVAYALAITDIDPLKYSLLFERFLNPERVSMPDFDIDFCFERRQEVINYVTSKYGHDRVGQIITFGTLKAKAVIRDVARVLDLPYTEADMIAKLIPDDLKMTLPKALEVEPKLQELRERGGTHQDLIEIGLRLEGLHRHASTHAAGVVIGKEVLTEYVPLYRDPKTAAISTQFTMDLLEPCGLVKMDFLGLKTLTLIRNTEKLIRERGIAFDIEQVSEEDPATFTLLGEGRSICVFQFESDGMQDILKKAKPSRIEDLIALNALYRPGPMDNIPQFIESKWNPASITYPHPDLEQVLKETYGVIVYQEQVMEIVQIIGGFSLGQADILRRAMGKKKEQEMARMEVEYLQGAREKGIAEDTAKSIFELLKPFAGYGFNKSHAAAYSVLAYKTAYLKANYPAEFMAANLTNEINNPKNMVKYMAEAHDMGLEILPPDINTSKKHFSVVDGRIIYGLVGIKNVGSSAVDAILHEREANGPFSSMDEFLERIDMRTVNRKVIEVLIVTGVFDCFGRGRRPLLEFLGQLADIAAQKRKNREEGQVSLFADSEEEEFPELDFAGVQEFPLRELLQHEKEILGFYFSGHPLDDYRETWLRTSTCNLARMETLPGEKEVTLLGLVTSLRVIFTKRGSQMAIGTIEDYNGSIDFVMFAEALEPYRDLLQEDAILGVLGKIDTSRDRVQIVASEIRLPDELDERDIGVVHIRLRQDGTSEKQLHELRAFLSNDEHTGCCPVFLHIPRDPKPEVIIEVSAEFRTSSRPEVLQSLRTFPAVERVWREIEAPKPQEASPALT</sequence>
<dbReference type="AlphaFoldDB" id="H9UL68"/>
<dbReference type="Gene3D" id="3.20.20.140">
    <property type="entry name" value="Metal-dependent hydrolases"/>
    <property type="match status" value="1"/>
</dbReference>
<keyword evidence="4" id="KW-0808">Transferase</keyword>
<dbReference type="eggNOG" id="COG0587">
    <property type="taxonomic scope" value="Bacteria"/>
</dbReference>
<dbReference type="CDD" id="cd04485">
    <property type="entry name" value="DnaE_OBF"/>
    <property type="match status" value="1"/>
</dbReference>
<name>H9UL68_SPIAZ</name>
<accession>H9UL68</accession>
<dbReference type="SUPFAM" id="SSF89550">
    <property type="entry name" value="PHP domain-like"/>
    <property type="match status" value="1"/>
</dbReference>
<dbReference type="GO" id="GO:0006260">
    <property type="term" value="P:DNA replication"/>
    <property type="evidence" value="ECO:0007669"/>
    <property type="project" value="UniProtKB-KW"/>
</dbReference>
<dbReference type="RefSeq" id="WP_014456244.1">
    <property type="nucleotide sequence ID" value="NC_017098.1"/>
</dbReference>
<dbReference type="InterPro" id="IPR029460">
    <property type="entry name" value="DNAPol_HHH"/>
</dbReference>
<evidence type="ECO:0000256" key="4">
    <source>
        <dbReference type="ARBA" id="ARBA00022679"/>
    </source>
</evidence>
<evidence type="ECO:0000256" key="8">
    <source>
        <dbReference type="ARBA" id="ARBA00049244"/>
    </source>
</evidence>
<dbReference type="Pfam" id="PF01336">
    <property type="entry name" value="tRNA_anti-codon"/>
    <property type="match status" value="1"/>
</dbReference>
<dbReference type="InterPro" id="IPR003141">
    <property type="entry name" value="Pol/His_phosphatase_N"/>
</dbReference>
<protein>
    <recommendedName>
        <fullName evidence="3">DNA polymerase III subunit alpha</fullName>
        <ecNumber evidence="2">2.7.7.7</ecNumber>
    </recommendedName>
</protein>
<dbReference type="InterPro" id="IPR041931">
    <property type="entry name" value="DNA_pol3_alpha_thumb_dom"/>
</dbReference>
<evidence type="ECO:0000256" key="2">
    <source>
        <dbReference type="ARBA" id="ARBA00012417"/>
    </source>
</evidence>
<dbReference type="PATRIC" id="fig|889378.3.peg.2202"/>
<evidence type="ECO:0000313" key="11">
    <source>
        <dbReference type="Proteomes" id="UP000007383"/>
    </source>
</evidence>
<keyword evidence="11" id="KW-1185">Reference proteome</keyword>
<evidence type="ECO:0000256" key="5">
    <source>
        <dbReference type="ARBA" id="ARBA00022695"/>
    </source>
</evidence>
<dbReference type="PANTHER" id="PTHR32294:SF0">
    <property type="entry name" value="DNA POLYMERASE III SUBUNIT ALPHA"/>
    <property type="match status" value="1"/>
</dbReference>
<dbReference type="Pfam" id="PF07733">
    <property type="entry name" value="DNA_pol3_alpha"/>
    <property type="match status" value="1"/>
</dbReference>
<evidence type="ECO:0000256" key="3">
    <source>
        <dbReference type="ARBA" id="ARBA00019114"/>
    </source>
</evidence>
<dbReference type="EC" id="2.7.7.7" evidence="2"/>
<comment type="catalytic activity">
    <reaction evidence="8">
        <text>DNA(n) + a 2'-deoxyribonucleoside 5'-triphosphate = DNA(n+1) + diphosphate</text>
        <dbReference type="Rhea" id="RHEA:22508"/>
        <dbReference type="Rhea" id="RHEA-COMP:17339"/>
        <dbReference type="Rhea" id="RHEA-COMP:17340"/>
        <dbReference type="ChEBI" id="CHEBI:33019"/>
        <dbReference type="ChEBI" id="CHEBI:61560"/>
        <dbReference type="ChEBI" id="CHEBI:173112"/>
        <dbReference type="EC" id="2.7.7.7"/>
    </reaction>
</comment>
<dbReference type="PANTHER" id="PTHR32294">
    <property type="entry name" value="DNA POLYMERASE III SUBUNIT ALPHA"/>
    <property type="match status" value="1"/>
</dbReference>
<dbReference type="HOGENOM" id="CLU_001600_0_0_12"/>
<proteinExistence type="predicted"/>
<comment type="subcellular location">
    <subcellularLocation>
        <location evidence="1">Cytoplasm</location>
    </subcellularLocation>
</comment>
<dbReference type="InterPro" id="IPR004365">
    <property type="entry name" value="NA-bd_OB_tRNA"/>
</dbReference>
<dbReference type="InterPro" id="IPR016195">
    <property type="entry name" value="Pol/histidinol_Pase-like"/>
</dbReference>
<dbReference type="InterPro" id="IPR004013">
    <property type="entry name" value="PHP_dom"/>
</dbReference>
<dbReference type="GO" id="GO:0008408">
    <property type="term" value="F:3'-5' exonuclease activity"/>
    <property type="evidence" value="ECO:0007669"/>
    <property type="project" value="InterPro"/>
</dbReference>
<dbReference type="InterPro" id="IPR011708">
    <property type="entry name" value="DNA_pol3_alpha_NTPase_dom"/>
</dbReference>
<dbReference type="NCBIfam" id="TIGR00594">
    <property type="entry name" value="polc"/>
    <property type="match status" value="1"/>
</dbReference>
<keyword evidence="5" id="KW-0548">Nucleotidyltransferase</keyword>
<dbReference type="OrthoDB" id="9803237at2"/>
<feature type="domain" description="Polymerase/histidinol phosphatase N-terminal" evidence="9">
    <location>
        <begin position="5"/>
        <end position="72"/>
    </location>
</feature>
<dbReference type="Pfam" id="PF14579">
    <property type="entry name" value="HHH_6"/>
    <property type="match status" value="1"/>
</dbReference>
<gene>
    <name evidence="10" type="ordered locus">Spiaf_2225</name>
</gene>
<dbReference type="SMART" id="SM00481">
    <property type="entry name" value="POLIIIAc"/>
    <property type="match status" value="1"/>
</dbReference>
<dbReference type="Pfam" id="PF02811">
    <property type="entry name" value="PHP"/>
    <property type="match status" value="1"/>
</dbReference>
<evidence type="ECO:0000256" key="6">
    <source>
        <dbReference type="ARBA" id="ARBA00022705"/>
    </source>
</evidence>
<dbReference type="Pfam" id="PF17657">
    <property type="entry name" value="DNA_pol3_finger"/>
    <property type="match status" value="1"/>
</dbReference>
<evidence type="ECO:0000259" key="9">
    <source>
        <dbReference type="SMART" id="SM00481"/>
    </source>
</evidence>
<dbReference type="EMBL" id="CP003282">
    <property type="protein sequence ID" value="AFG38261.1"/>
    <property type="molecule type" value="Genomic_DNA"/>
</dbReference>
<dbReference type="Proteomes" id="UP000007383">
    <property type="component" value="Chromosome"/>
</dbReference>
<dbReference type="STRING" id="889378.Spiaf_2225"/>
<evidence type="ECO:0000313" key="10">
    <source>
        <dbReference type="EMBL" id="AFG38261.1"/>
    </source>
</evidence>
<dbReference type="GO" id="GO:0003887">
    <property type="term" value="F:DNA-directed DNA polymerase activity"/>
    <property type="evidence" value="ECO:0007669"/>
    <property type="project" value="UniProtKB-KW"/>
</dbReference>
<dbReference type="InterPro" id="IPR004805">
    <property type="entry name" value="DnaE2/DnaE/PolC"/>
</dbReference>
<dbReference type="Gene3D" id="1.10.150.870">
    <property type="match status" value="1"/>
</dbReference>
<dbReference type="NCBIfam" id="NF004226">
    <property type="entry name" value="PRK05673.1"/>
    <property type="match status" value="1"/>
</dbReference>
<dbReference type="GO" id="GO:0005737">
    <property type="term" value="C:cytoplasm"/>
    <property type="evidence" value="ECO:0007669"/>
    <property type="project" value="UniProtKB-SubCell"/>
</dbReference>
<dbReference type="KEGG" id="sfc:Spiaf_2225"/>
<dbReference type="CDD" id="cd12113">
    <property type="entry name" value="PHP_PolIIIA_DnaE3"/>
    <property type="match status" value="1"/>
</dbReference>
<keyword evidence="7 10" id="KW-0239">DNA-directed DNA polymerase</keyword>
<dbReference type="NCBIfam" id="NF005298">
    <property type="entry name" value="PRK06826.1"/>
    <property type="match status" value="1"/>
</dbReference>
<organism evidence="10 11">
    <name type="scientific">Spirochaeta africana (strain ATCC 700263 / DSM 8902 / Z-7692)</name>
    <dbReference type="NCBI Taxonomy" id="889378"/>
    <lineage>
        <taxon>Bacteria</taxon>
        <taxon>Pseudomonadati</taxon>
        <taxon>Spirochaetota</taxon>
        <taxon>Spirochaetia</taxon>
        <taxon>Spirochaetales</taxon>
        <taxon>Spirochaetaceae</taxon>
        <taxon>Spirochaeta</taxon>
    </lineage>
</organism>
<reference evidence="11" key="1">
    <citation type="journal article" date="2013" name="Stand. Genomic Sci.">
        <title>Complete genome sequence of the halophilic bacterium Spirochaeta africana type strain (Z-7692(T)) from the alkaline Lake Magadi in the East African Rift.</title>
        <authorList>
            <person name="Liolos K."/>
            <person name="Abt B."/>
            <person name="Scheuner C."/>
            <person name="Teshima H."/>
            <person name="Held B."/>
            <person name="Lapidus A."/>
            <person name="Nolan M."/>
            <person name="Lucas S."/>
            <person name="Deshpande S."/>
            <person name="Cheng J.F."/>
            <person name="Tapia R."/>
            <person name="Goodwin L.A."/>
            <person name="Pitluck S."/>
            <person name="Pagani I."/>
            <person name="Ivanova N."/>
            <person name="Mavromatis K."/>
            <person name="Mikhailova N."/>
            <person name="Huntemann M."/>
            <person name="Pati A."/>
            <person name="Chen A."/>
            <person name="Palaniappan K."/>
            <person name="Land M."/>
            <person name="Rohde M."/>
            <person name="Tindall B.J."/>
            <person name="Detter J.C."/>
            <person name="Goker M."/>
            <person name="Bristow J."/>
            <person name="Eisen J.A."/>
            <person name="Markowitz V."/>
            <person name="Hugenholtz P."/>
            <person name="Woyke T."/>
            <person name="Klenk H.P."/>
            <person name="Kyrpides N.C."/>
        </authorList>
    </citation>
    <scope>NUCLEOTIDE SEQUENCE</scope>
    <source>
        <strain evidence="11">ATCC 700263 / DSM 8902 / Z-7692</strain>
    </source>
</reference>
<dbReference type="Gene3D" id="1.10.10.1600">
    <property type="entry name" value="Bacterial DNA polymerase III alpha subunit, thumb domain"/>
    <property type="match status" value="1"/>
</dbReference>